<keyword evidence="2" id="KW-0472">Membrane</keyword>
<dbReference type="EMBL" id="JADCNN020000006">
    <property type="protein sequence ID" value="MBM6995678.1"/>
    <property type="molecule type" value="Genomic_DNA"/>
</dbReference>
<comment type="caution">
    <text evidence="5">The sequence shown here is derived from an EMBL/GenBank/DDBJ whole genome shotgun (WGS) entry which is preliminary data.</text>
</comment>
<name>A0ABS2H869_9BACL</name>
<sequence>MNKRGVTTFLLLTLVALWMLTPLTAWAEQTPTEKKLIYDEADILYPEYIEDLNALANEYGPKRETDFIVFTTDNPEDEDVVKLTEDFYDERAPGYDKAHGNAVILTLDMRNRDLYLAGFYKGEKYLDDSRLDKIRNKIAPLLTAGDYHGAFAEYIRTSYRYMGFRPGVNPDNLLFNTAIQLVIALVIGGVVVGIMAFRSGGRVTVNNRTYEDSGDSGVIWRQDNYLRTTVTKTKIESSSSGGGGGSSGGGGGGTTGGGHSHSGSRGSF</sequence>
<feature type="chain" id="PRO_5046857384" evidence="3">
    <location>
        <begin position="28"/>
        <end position="268"/>
    </location>
</feature>
<dbReference type="Proteomes" id="UP001516620">
    <property type="component" value="Unassembled WGS sequence"/>
</dbReference>
<feature type="transmembrane region" description="Helical" evidence="2">
    <location>
        <begin position="173"/>
        <end position="197"/>
    </location>
</feature>
<feature type="region of interest" description="Disordered" evidence="1">
    <location>
        <begin position="232"/>
        <end position="268"/>
    </location>
</feature>
<dbReference type="Gene3D" id="3.10.310.50">
    <property type="match status" value="1"/>
</dbReference>
<feature type="signal peptide" evidence="3">
    <location>
        <begin position="1"/>
        <end position="27"/>
    </location>
</feature>
<accession>A0ABS2H869</accession>
<keyword evidence="2" id="KW-0812">Transmembrane</keyword>
<keyword evidence="6" id="KW-1185">Reference proteome</keyword>
<feature type="domain" description="TPM" evidence="4">
    <location>
        <begin position="37"/>
        <end position="157"/>
    </location>
</feature>
<evidence type="ECO:0000313" key="5">
    <source>
        <dbReference type="EMBL" id="MBM6995678.1"/>
    </source>
</evidence>
<gene>
    <name evidence="5" type="ORF">IM700_008365</name>
</gene>
<evidence type="ECO:0000256" key="2">
    <source>
        <dbReference type="SAM" id="Phobius"/>
    </source>
</evidence>
<protein>
    <submittedName>
        <fullName evidence="5">TPM domain-containing protein</fullName>
    </submittedName>
</protein>
<evidence type="ECO:0000259" key="4">
    <source>
        <dbReference type="Pfam" id="PF04536"/>
    </source>
</evidence>
<dbReference type="InterPro" id="IPR007621">
    <property type="entry name" value="TPM_dom"/>
</dbReference>
<dbReference type="RefSeq" id="WP_193417172.1">
    <property type="nucleotide sequence ID" value="NZ_JADCNN020000006.1"/>
</dbReference>
<keyword evidence="3" id="KW-0732">Signal</keyword>
<organism evidence="5 6">
    <name type="scientific">Paenibacillus rhizolycopersici</name>
    <dbReference type="NCBI Taxonomy" id="2780073"/>
    <lineage>
        <taxon>Bacteria</taxon>
        <taxon>Bacillati</taxon>
        <taxon>Bacillota</taxon>
        <taxon>Bacilli</taxon>
        <taxon>Bacillales</taxon>
        <taxon>Paenibacillaceae</taxon>
        <taxon>Paenibacillus</taxon>
    </lineage>
</organism>
<dbReference type="Pfam" id="PF04536">
    <property type="entry name" value="TPM_phosphatase"/>
    <property type="match status" value="1"/>
</dbReference>
<evidence type="ECO:0000256" key="1">
    <source>
        <dbReference type="SAM" id="MobiDB-lite"/>
    </source>
</evidence>
<evidence type="ECO:0000313" key="6">
    <source>
        <dbReference type="Proteomes" id="UP001516620"/>
    </source>
</evidence>
<feature type="compositionally biased region" description="Gly residues" evidence="1">
    <location>
        <begin position="240"/>
        <end position="260"/>
    </location>
</feature>
<proteinExistence type="predicted"/>
<evidence type="ECO:0000256" key="3">
    <source>
        <dbReference type="SAM" id="SignalP"/>
    </source>
</evidence>
<keyword evidence="2" id="KW-1133">Transmembrane helix</keyword>
<reference evidence="5 6" key="1">
    <citation type="submission" date="2021-01" db="EMBL/GenBank/DDBJ databases">
        <title>Paenibacillus sp.nov. isolated from the rhizosphere soil of tomato plant.</title>
        <authorList>
            <person name="Thin K.K."/>
            <person name="Zhang X."/>
            <person name="He S."/>
        </authorList>
    </citation>
    <scope>NUCLEOTIDE SEQUENCE [LARGE SCALE GENOMIC DNA]</scope>
    <source>
        <strain evidence="5 6">DXFW5</strain>
    </source>
</reference>